<organism evidence="1">
    <name type="scientific">Drosophila melanogaster</name>
    <name type="common">Fruit fly</name>
    <dbReference type="NCBI Taxonomy" id="7227"/>
    <lineage>
        <taxon>Eukaryota</taxon>
        <taxon>Metazoa</taxon>
        <taxon>Ecdysozoa</taxon>
        <taxon>Arthropoda</taxon>
        <taxon>Hexapoda</taxon>
        <taxon>Insecta</taxon>
        <taxon>Pterygota</taxon>
        <taxon>Neoptera</taxon>
        <taxon>Endopterygota</taxon>
        <taxon>Diptera</taxon>
        <taxon>Brachycera</taxon>
        <taxon>Muscomorpha</taxon>
        <taxon>Ephydroidea</taxon>
        <taxon>Drosophilidae</taxon>
        <taxon>Drosophila</taxon>
        <taxon>Sophophora</taxon>
    </lineage>
</organism>
<proteinExistence type="evidence at transcript level"/>
<dbReference type="EMBL" id="BT032675">
    <property type="protein sequence ID" value="ACD81689.1"/>
    <property type="molecule type" value="mRNA"/>
</dbReference>
<sequence length="127" mass="14801">ACNLEILRVLIALLADLKQIKEDNQNAFRWRNRQWARSGPEYPESIGARPGGARPMRAVLSAGRWFHHSAQPFHRLVESAPEIALLPAPNTHPRHMRQLRDGSLRGVWLLLRRVRQVYLPQLRDFIW</sequence>
<reference evidence="1" key="1">
    <citation type="submission" date="2008-05" db="EMBL/GenBank/DDBJ databases">
        <authorList>
            <person name="Carlson J."/>
            <person name="Booth B."/>
            <person name="Frise E."/>
            <person name="Park S."/>
            <person name="Wan K."/>
            <person name="Yu C."/>
            <person name="Celniker S."/>
        </authorList>
    </citation>
    <scope>NUCLEOTIDE SEQUENCE</scope>
</reference>
<name>B3DMN7_DROME</name>
<accession>B3DMN7</accession>
<dbReference type="AlphaFoldDB" id="B3DMN7"/>
<evidence type="ECO:0000313" key="1">
    <source>
        <dbReference type="EMBL" id="ACD81689.1"/>
    </source>
</evidence>
<gene>
    <name evidence="1" type="primary">CG32817-RA</name>
</gene>
<protein>
    <submittedName>
        <fullName evidence="1">FI09234p</fullName>
    </submittedName>
</protein>
<feature type="non-terminal residue" evidence="1">
    <location>
        <position position="1"/>
    </location>
</feature>